<evidence type="ECO:0000256" key="6">
    <source>
        <dbReference type="PROSITE-ProRule" id="PRU00076"/>
    </source>
</evidence>
<dbReference type="SMART" id="SM00179">
    <property type="entry name" value="EGF_CA"/>
    <property type="match status" value="5"/>
</dbReference>
<dbReference type="InterPro" id="IPR009030">
    <property type="entry name" value="Growth_fac_rcpt_cys_sf"/>
</dbReference>
<keyword evidence="7" id="KW-0175">Coiled coil</keyword>
<dbReference type="FunFam" id="2.10.25.10:FF:000472">
    <property type="entry name" value="Uncharacterized protein, isoform A"/>
    <property type="match status" value="1"/>
</dbReference>
<keyword evidence="8" id="KW-1133">Transmembrane helix</keyword>
<keyword evidence="8" id="KW-0472">Membrane</keyword>
<feature type="coiled-coil region" evidence="7">
    <location>
        <begin position="298"/>
        <end position="330"/>
    </location>
</feature>
<dbReference type="EMBL" id="JARQWQ010000034">
    <property type="protein sequence ID" value="KAK2560919.1"/>
    <property type="molecule type" value="Genomic_DNA"/>
</dbReference>
<evidence type="ECO:0000313" key="11">
    <source>
        <dbReference type="Proteomes" id="UP001249851"/>
    </source>
</evidence>
<evidence type="ECO:0000256" key="1">
    <source>
        <dbReference type="ARBA" id="ARBA00022536"/>
    </source>
</evidence>
<evidence type="ECO:0000256" key="3">
    <source>
        <dbReference type="ARBA" id="ARBA00022737"/>
    </source>
</evidence>
<organism evidence="10 11">
    <name type="scientific">Acropora cervicornis</name>
    <name type="common">Staghorn coral</name>
    <dbReference type="NCBI Taxonomy" id="6130"/>
    <lineage>
        <taxon>Eukaryota</taxon>
        <taxon>Metazoa</taxon>
        <taxon>Cnidaria</taxon>
        <taxon>Anthozoa</taxon>
        <taxon>Hexacorallia</taxon>
        <taxon>Scleractinia</taxon>
        <taxon>Astrocoeniina</taxon>
        <taxon>Acroporidae</taxon>
        <taxon>Acropora</taxon>
    </lineage>
</organism>
<dbReference type="InterPro" id="IPR018097">
    <property type="entry name" value="EGF_Ca-bd_CS"/>
</dbReference>
<keyword evidence="4 6" id="KW-1015">Disulfide bond</keyword>
<dbReference type="InterPro" id="IPR001881">
    <property type="entry name" value="EGF-like_Ca-bd_dom"/>
</dbReference>
<feature type="domain" description="EGF-like" evidence="9">
    <location>
        <begin position="64"/>
        <end position="100"/>
    </location>
</feature>
<dbReference type="Pfam" id="PF07645">
    <property type="entry name" value="EGF_CA"/>
    <property type="match status" value="2"/>
</dbReference>
<dbReference type="GO" id="GO:0043235">
    <property type="term" value="C:receptor complex"/>
    <property type="evidence" value="ECO:0007669"/>
    <property type="project" value="TreeGrafter"/>
</dbReference>
<evidence type="ECO:0000256" key="8">
    <source>
        <dbReference type="SAM" id="Phobius"/>
    </source>
</evidence>
<keyword evidence="2" id="KW-0732">Signal</keyword>
<dbReference type="FunFam" id="2.10.25.10:FF:000122">
    <property type="entry name" value="Protein crumbs homolog 2"/>
    <property type="match status" value="1"/>
</dbReference>
<keyword evidence="3" id="KW-0677">Repeat</keyword>
<dbReference type="InterPro" id="IPR051355">
    <property type="entry name" value="Notch/Slit_guidance"/>
</dbReference>
<keyword evidence="11" id="KW-1185">Reference proteome</keyword>
<evidence type="ECO:0000256" key="4">
    <source>
        <dbReference type="ARBA" id="ARBA00023157"/>
    </source>
</evidence>
<feature type="domain" description="EGF-like" evidence="9">
    <location>
        <begin position="102"/>
        <end position="139"/>
    </location>
</feature>
<gene>
    <name evidence="10" type="ORF">P5673_016034</name>
</gene>
<dbReference type="PANTHER" id="PTHR45836:SF23">
    <property type="entry name" value="NEUROGENIC LOCUS NOTCH HOMOLOG PROTEIN 1"/>
    <property type="match status" value="1"/>
</dbReference>
<dbReference type="GO" id="GO:0009986">
    <property type="term" value="C:cell surface"/>
    <property type="evidence" value="ECO:0007669"/>
    <property type="project" value="TreeGrafter"/>
</dbReference>
<dbReference type="InterPro" id="IPR000152">
    <property type="entry name" value="EGF-type_Asp/Asn_hydroxyl_site"/>
</dbReference>
<dbReference type="InterPro" id="IPR013032">
    <property type="entry name" value="EGF-like_CS"/>
</dbReference>
<dbReference type="InterPro" id="IPR000742">
    <property type="entry name" value="EGF"/>
</dbReference>
<dbReference type="Proteomes" id="UP001249851">
    <property type="component" value="Unassembled WGS sequence"/>
</dbReference>
<evidence type="ECO:0000256" key="5">
    <source>
        <dbReference type="ARBA" id="ARBA00023180"/>
    </source>
</evidence>
<dbReference type="PANTHER" id="PTHR45836">
    <property type="entry name" value="SLIT HOMOLOG"/>
    <property type="match status" value="1"/>
</dbReference>
<dbReference type="SUPFAM" id="SSF57196">
    <property type="entry name" value="EGF/Laminin"/>
    <property type="match status" value="1"/>
</dbReference>
<dbReference type="GO" id="GO:0005509">
    <property type="term" value="F:calcium ion binding"/>
    <property type="evidence" value="ECO:0007669"/>
    <property type="project" value="InterPro"/>
</dbReference>
<dbReference type="PROSITE" id="PS01187">
    <property type="entry name" value="EGF_CA"/>
    <property type="match status" value="2"/>
</dbReference>
<dbReference type="SMART" id="SM00181">
    <property type="entry name" value="EGF"/>
    <property type="match status" value="6"/>
</dbReference>
<keyword evidence="1 6" id="KW-0245">EGF-like domain</keyword>
<name>A0AAD9QGW8_ACRCE</name>
<dbReference type="Pfam" id="PF12661">
    <property type="entry name" value="hEGF"/>
    <property type="match status" value="1"/>
</dbReference>
<evidence type="ECO:0000313" key="10">
    <source>
        <dbReference type="EMBL" id="KAK2560919.1"/>
    </source>
</evidence>
<protein>
    <submittedName>
        <fullName evidence="10">Sushi</fullName>
    </submittedName>
</protein>
<feature type="domain" description="EGF-like" evidence="9">
    <location>
        <begin position="181"/>
        <end position="219"/>
    </location>
</feature>
<dbReference type="PROSITE" id="PS01186">
    <property type="entry name" value="EGF_2"/>
    <property type="match status" value="2"/>
</dbReference>
<dbReference type="PRINTS" id="PR00010">
    <property type="entry name" value="EGFBLOOD"/>
</dbReference>
<feature type="disulfide bond" evidence="6">
    <location>
        <begin position="129"/>
        <end position="138"/>
    </location>
</feature>
<dbReference type="Pfam" id="PF00008">
    <property type="entry name" value="EGF"/>
    <property type="match status" value="2"/>
</dbReference>
<keyword evidence="5" id="KW-0325">Glycoprotein</keyword>
<evidence type="ECO:0000259" key="9">
    <source>
        <dbReference type="PROSITE" id="PS50026"/>
    </source>
</evidence>
<dbReference type="GO" id="GO:0007219">
    <property type="term" value="P:Notch signaling pathway"/>
    <property type="evidence" value="ECO:0007669"/>
    <property type="project" value="TreeGrafter"/>
</dbReference>
<feature type="disulfide bond" evidence="6">
    <location>
        <begin position="90"/>
        <end position="99"/>
    </location>
</feature>
<dbReference type="CDD" id="cd00054">
    <property type="entry name" value="EGF_CA"/>
    <property type="match status" value="5"/>
</dbReference>
<proteinExistence type="predicted"/>
<sequence>MPPSSSYWGTHDGPLKAYARGGGSTRSRSVYDIKFSEPKGAQLLIGWIEREEACKAGILLSRPDSSWCEGPSPCFNGNCTDVGDNYTCACLPGYTGQRCETDINECESSWPCGVSANCLNLPGNFVCKCKVDFTGELCDTRINDCEPHPCLNGGTCIDGVRSYTCNCFPGFYGDRCQQGQDVNECETGQAVCGAGEKCVNKLGSYDCVCPVGTTGPECSINIDDCVSSPCQHGAICTDLVNDYSCECCPGWNGKNFDKKEDVCGCESGTCDCNKQTQTSFCKCFQGFEGDKCQTNSTAAQIQRQRAEALQQEKQREKEKLEKEKAVRNRNIGIAVAFSILGVVAGAVVMWFYMKRKSIGPRPQRFGFDGVEKVNYAGGEMMYTNPAYSTAGDEGAVTFEPMPKL</sequence>
<feature type="transmembrane region" description="Helical" evidence="8">
    <location>
        <begin position="331"/>
        <end position="353"/>
    </location>
</feature>
<comment type="caution">
    <text evidence="10">The sequence shown here is derived from an EMBL/GenBank/DDBJ whole genome shotgun (WGS) entry which is preliminary data.</text>
</comment>
<dbReference type="InterPro" id="IPR049883">
    <property type="entry name" value="NOTCH1_EGF-like"/>
</dbReference>
<evidence type="ECO:0000256" key="7">
    <source>
        <dbReference type="SAM" id="Coils"/>
    </source>
</evidence>
<dbReference type="GO" id="GO:0005886">
    <property type="term" value="C:plasma membrane"/>
    <property type="evidence" value="ECO:0007669"/>
    <property type="project" value="TreeGrafter"/>
</dbReference>
<accession>A0AAD9QGW8</accession>
<dbReference type="SUPFAM" id="SSF57184">
    <property type="entry name" value="Growth factor receptor domain"/>
    <property type="match status" value="1"/>
</dbReference>
<dbReference type="GO" id="GO:0007411">
    <property type="term" value="P:axon guidance"/>
    <property type="evidence" value="ECO:0007669"/>
    <property type="project" value="TreeGrafter"/>
</dbReference>
<feature type="disulfide bond" evidence="6">
    <location>
        <begin position="209"/>
        <end position="218"/>
    </location>
</feature>
<feature type="domain" description="EGF-like" evidence="9">
    <location>
        <begin position="221"/>
        <end position="257"/>
    </location>
</feature>
<feature type="disulfide bond" evidence="6">
    <location>
        <begin position="167"/>
        <end position="176"/>
    </location>
</feature>
<feature type="domain" description="EGF-like" evidence="9">
    <location>
        <begin position="141"/>
        <end position="177"/>
    </location>
</feature>
<reference evidence="10" key="1">
    <citation type="journal article" date="2023" name="G3 (Bethesda)">
        <title>Whole genome assembly and annotation of the endangered Caribbean coral Acropora cervicornis.</title>
        <authorList>
            <person name="Selwyn J.D."/>
            <person name="Vollmer S.V."/>
        </authorList>
    </citation>
    <scope>NUCLEOTIDE SEQUENCE</scope>
    <source>
        <strain evidence="10">K2</strain>
    </source>
</reference>
<dbReference type="PROSITE" id="PS00010">
    <property type="entry name" value="ASX_HYDROXYL"/>
    <property type="match status" value="5"/>
</dbReference>
<reference evidence="10" key="2">
    <citation type="journal article" date="2023" name="Science">
        <title>Genomic signatures of disease resistance in endangered staghorn corals.</title>
        <authorList>
            <person name="Vollmer S.V."/>
            <person name="Selwyn J.D."/>
            <person name="Despard B.A."/>
            <person name="Roesel C.L."/>
        </authorList>
    </citation>
    <scope>NUCLEOTIDE SEQUENCE</scope>
    <source>
        <strain evidence="10">K2</strain>
    </source>
</reference>
<dbReference type="FunFam" id="2.10.25.10:FF:000038">
    <property type="entry name" value="Fibrillin 2"/>
    <property type="match status" value="1"/>
</dbReference>
<keyword evidence="8" id="KW-0812">Transmembrane</keyword>
<comment type="caution">
    <text evidence="6">Lacks conserved residue(s) required for the propagation of feature annotation.</text>
</comment>
<dbReference type="PROSITE" id="PS50026">
    <property type="entry name" value="EGF_3"/>
    <property type="match status" value="5"/>
</dbReference>
<dbReference type="PROSITE" id="PS00022">
    <property type="entry name" value="EGF_1"/>
    <property type="match status" value="4"/>
</dbReference>
<evidence type="ECO:0000256" key="2">
    <source>
        <dbReference type="ARBA" id="ARBA00022729"/>
    </source>
</evidence>
<dbReference type="AlphaFoldDB" id="A0AAD9QGW8"/>
<dbReference type="Gene3D" id="2.10.25.10">
    <property type="entry name" value="Laminin"/>
    <property type="match status" value="5"/>
</dbReference>